<keyword evidence="10" id="KW-1185">Reference proteome</keyword>
<feature type="transmembrane region" description="Helical" evidence="7">
    <location>
        <begin position="68"/>
        <end position="89"/>
    </location>
</feature>
<dbReference type="RefSeq" id="WP_284369458.1">
    <property type="nucleotide sequence ID" value="NZ_BSNJ01000001.1"/>
</dbReference>
<keyword evidence="4 7" id="KW-0812">Transmembrane</keyword>
<evidence type="ECO:0000256" key="6">
    <source>
        <dbReference type="ARBA" id="ARBA00023136"/>
    </source>
</evidence>
<comment type="caution">
    <text evidence="9">The sequence shown here is derived from an EMBL/GenBank/DDBJ whole genome shotgun (WGS) entry which is preliminary data.</text>
</comment>
<name>A0ABQ5UWR2_9PROT</name>
<evidence type="ECO:0000313" key="10">
    <source>
        <dbReference type="Proteomes" id="UP001161390"/>
    </source>
</evidence>
<protein>
    <submittedName>
        <fullName evidence="9">Membrane protein</fullName>
    </submittedName>
</protein>
<proteinExistence type="inferred from homology"/>
<feature type="transmembrane region" description="Helical" evidence="7">
    <location>
        <begin position="13"/>
        <end position="35"/>
    </location>
</feature>
<dbReference type="PANTHER" id="PTHR30506:SF3">
    <property type="entry name" value="UPF0126 INNER MEMBRANE PROTEIN YADS-RELATED"/>
    <property type="match status" value="1"/>
</dbReference>
<dbReference type="Pfam" id="PF03458">
    <property type="entry name" value="Gly_transporter"/>
    <property type="match status" value="2"/>
</dbReference>
<evidence type="ECO:0000259" key="8">
    <source>
        <dbReference type="Pfam" id="PF03458"/>
    </source>
</evidence>
<evidence type="ECO:0000256" key="2">
    <source>
        <dbReference type="ARBA" id="ARBA00008193"/>
    </source>
</evidence>
<dbReference type="EMBL" id="BSNJ01000001">
    <property type="protein sequence ID" value="GLQ19636.1"/>
    <property type="molecule type" value="Genomic_DNA"/>
</dbReference>
<dbReference type="PANTHER" id="PTHR30506">
    <property type="entry name" value="INNER MEMBRANE PROTEIN"/>
    <property type="match status" value="1"/>
</dbReference>
<evidence type="ECO:0000256" key="3">
    <source>
        <dbReference type="ARBA" id="ARBA00022475"/>
    </source>
</evidence>
<feature type="domain" description="Glycine transporter" evidence="8">
    <location>
        <begin position="17"/>
        <end position="90"/>
    </location>
</feature>
<feature type="domain" description="Glycine transporter" evidence="8">
    <location>
        <begin position="101"/>
        <end position="171"/>
    </location>
</feature>
<evidence type="ECO:0000256" key="1">
    <source>
        <dbReference type="ARBA" id="ARBA00004651"/>
    </source>
</evidence>
<accession>A0ABQ5UWR2</accession>
<reference evidence="9" key="2">
    <citation type="submission" date="2023-01" db="EMBL/GenBank/DDBJ databases">
        <title>Draft genome sequence of Algimonas porphyrae strain NBRC 108216.</title>
        <authorList>
            <person name="Sun Q."/>
            <person name="Mori K."/>
        </authorList>
    </citation>
    <scope>NUCLEOTIDE SEQUENCE</scope>
    <source>
        <strain evidence="9">NBRC 108216</strain>
    </source>
</reference>
<keyword evidence="3" id="KW-1003">Cell membrane</keyword>
<evidence type="ECO:0000256" key="5">
    <source>
        <dbReference type="ARBA" id="ARBA00022989"/>
    </source>
</evidence>
<dbReference type="InterPro" id="IPR005115">
    <property type="entry name" value="Gly_transporter"/>
</dbReference>
<dbReference type="Proteomes" id="UP001161390">
    <property type="component" value="Unassembled WGS sequence"/>
</dbReference>
<evidence type="ECO:0000256" key="4">
    <source>
        <dbReference type="ARBA" id="ARBA00022692"/>
    </source>
</evidence>
<organism evidence="9 10">
    <name type="scientific">Algimonas porphyrae</name>
    <dbReference type="NCBI Taxonomy" id="1128113"/>
    <lineage>
        <taxon>Bacteria</taxon>
        <taxon>Pseudomonadati</taxon>
        <taxon>Pseudomonadota</taxon>
        <taxon>Alphaproteobacteria</taxon>
        <taxon>Maricaulales</taxon>
        <taxon>Robiginitomaculaceae</taxon>
        <taxon>Algimonas</taxon>
    </lineage>
</organism>
<comment type="subcellular location">
    <subcellularLocation>
        <location evidence="1">Cell membrane</location>
        <topology evidence="1">Multi-pass membrane protein</topology>
    </subcellularLocation>
</comment>
<sequence>MGSMTLDPLSLDFVLTLLDRVGVLVFAISGGIVAVRAKMDWLGILVLSFLPALGGGTLRDLILDAPVFWLTDGWSLLMVLIGAILSYLFANSVEDFKPLRWADAVGLSLFAVAGAAKAIDLGHGITIAVIMGGVTASAGGLLRDIVANREPLLLKQDIYATAALLGGLGYGLAQQSGLSFEISTLIGSSLAFAIRACAIHFGWSLPRAK</sequence>
<comment type="similarity">
    <text evidence="2">Belongs to the UPF0126 family.</text>
</comment>
<keyword evidence="5 7" id="KW-1133">Transmembrane helix</keyword>
<evidence type="ECO:0000313" key="9">
    <source>
        <dbReference type="EMBL" id="GLQ19636.1"/>
    </source>
</evidence>
<feature type="transmembrane region" description="Helical" evidence="7">
    <location>
        <begin position="42"/>
        <end position="62"/>
    </location>
</feature>
<keyword evidence="6 7" id="KW-0472">Membrane</keyword>
<gene>
    <name evidence="9" type="ORF">GCM10007854_05910</name>
</gene>
<reference evidence="9" key="1">
    <citation type="journal article" date="2014" name="Int. J. Syst. Evol. Microbiol.">
        <title>Complete genome of a new Firmicutes species belonging to the dominant human colonic microbiota ('Ruminococcus bicirculans') reveals two chromosomes and a selective capacity to utilize plant glucans.</title>
        <authorList>
            <consortium name="NISC Comparative Sequencing Program"/>
            <person name="Wegmann U."/>
            <person name="Louis P."/>
            <person name="Goesmann A."/>
            <person name="Henrissat B."/>
            <person name="Duncan S.H."/>
            <person name="Flint H.J."/>
        </authorList>
    </citation>
    <scope>NUCLEOTIDE SEQUENCE</scope>
    <source>
        <strain evidence="9">NBRC 108216</strain>
    </source>
</reference>
<evidence type="ECO:0000256" key="7">
    <source>
        <dbReference type="SAM" id="Phobius"/>
    </source>
</evidence>